<name>A0A327SS49_9SPHI</name>
<proteinExistence type="predicted"/>
<dbReference type="RefSeq" id="WP_146610835.1">
    <property type="nucleotide sequence ID" value="NZ_QLLR01000008.1"/>
</dbReference>
<dbReference type="Proteomes" id="UP000249754">
    <property type="component" value="Unassembled WGS sequence"/>
</dbReference>
<dbReference type="EMBL" id="QLLR01000008">
    <property type="protein sequence ID" value="RAJ31729.1"/>
    <property type="molecule type" value="Genomic_DNA"/>
</dbReference>
<gene>
    <name evidence="1" type="ORF">LY11_02229</name>
</gene>
<organism evidence="1 2">
    <name type="scientific">Pedobacter cryoconitis</name>
    <dbReference type="NCBI Taxonomy" id="188932"/>
    <lineage>
        <taxon>Bacteria</taxon>
        <taxon>Pseudomonadati</taxon>
        <taxon>Bacteroidota</taxon>
        <taxon>Sphingobacteriia</taxon>
        <taxon>Sphingobacteriales</taxon>
        <taxon>Sphingobacteriaceae</taxon>
        <taxon>Pedobacter</taxon>
    </lineage>
</organism>
<protein>
    <submittedName>
        <fullName evidence="1">Uncharacterized protein</fullName>
    </submittedName>
</protein>
<accession>A0A327SS49</accession>
<dbReference type="OrthoDB" id="771492at2"/>
<comment type="caution">
    <text evidence="1">The sequence shown here is derived from an EMBL/GenBank/DDBJ whole genome shotgun (WGS) entry which is preliminary data.</text>
</comment>
<sequence>MMVQLAPLFIYQTIMGVRMLMSNPNIKVDMLNIKHISEVEIGDVVANLGEILEIERTLIHYVLVISRLNEKQVVKFDKNSDMVLISFKGALDSDIQEKSFKGDK</sequence>
<dbReference type="AlphaFoldDB" id="A0A327SS49"/>
<evidence type="ECO:0000313" key="2">
    <source>
        <dbReference type="Proteomes" id="UP000249754"/>
    </source>
</evidence>
<reference evidence="1 2" key="1">
    <citation type="submission" date="2018-06" db="EMBL/GenBank/DDBJ databases">
        <title>Genomic Encyclopedia of Archaeal and Bacterial Type Strains, Phase II (KMG-II): from individual species to whole genera.</title>
        <authorList>
            <person name="Goeker M."/>
        </authorList>
    </citation>
    <scope>NUCLEOTIDE SEQUENCE [LARGE SCALE GENOMIC DNA]</scope>
    <source>
        <strain evidence="1 2">DSM 14825</strain>
    </source>
</reference>
<evidence type="ECO:0000313" key="1">
    <source>
        <dbReference type="EMBL" id="RAJ31729.1"/>
    </source>
</evidence>